<dbReference type="Gene3D" id="2.40.30.160">
    <property type="match status" value="1"/>
</dbReference>
<dbReference type="SUPFAM" id="SSF103025">
    <property type="entry name" value="Folate-binding domain"/>
    <property type="match status" value="1"/>
</dbReference>
<dbReference type="NCBIfam" id="TIGR03317">
    <property type="entry name" value="ygfZ_signature"/>
    <property type="match status" value="1"/>
</dbReference>
<sequence>MTEQPAPLIALPHRALIGLTGPDWGVFLGGQTTINAEAIFADVANGTHKPLYYGAFLTPQGKLSADFFLHIRGAEEVWIEVAADLRDDLFNRLNMFKLRAKVVLSKPEVKVFASIGAGDLPDPRQAGLFRHYGDDTATGDIADYIDFRLTAGLADPGFDFPKDYLYPIDINLDLIDAIDFKKGCFVGQETTSRMKRRGKIKNRLIPLTHTSTFAFGAEVLLGDKRAGEVLASRNGRSLALMRLDRLDGAPLTVDEEPVELSAPAWLRPHLVWTE</sequence>
<dbReference type="PANTHER" id="PTHR22602">
    <property type="entry name" value="TRANSFERASE CAF17, MITOCHONDRIAL-RELATED"/>
    <property type="match status" value="1"/>
</dbReference>
<name>A0ABT5HVD8_9CAUL</name>
<dbReference type="EMBL" id="JAQQKX010000008">
    <property type="protein sequence ID" value="MDC7683810.1"/>
    <property type="molecule type" value="Genomic_DNA"/>
</dbReference>
<comment type="caution">
    <text evidence="3">The sequence shown here is derived from an EMBL/GenBank/DDBJ whole genome shotgun (WGS) entry which is preliminary data.</text>
</comment>
<proteinExistence type="predicted"/>
<reference evidence="3 4" key="1">
    <citation type="submission" date="2023-01" db="EMBL/GenBank/DDBJ databases">
        <title>Novel species of the genus Asticcacaulis isolated from rivers.</title>
        <authorList>
            <person name="Lu H."/>
        </authorList>
    </citation>
    <scope>NUCLEOTIDE SEQUENCE [LARGE SCALE GENOMIC DNA]</scope>
    <source>
        <strain evidence="3 4">BYS171W</strain>
    </source>
</reference>
<dbReference type="InterPro" id="IPR017703">
    <property type="entry name" value="YgfZ/GCV_T_CS"/>
</dbReference>
<evidence type="ECO:0000313" key="3">
    <source>
        <dbReference type="EMBL" id="MDC7683810.1"/>
    </source>
</evidence>
<keyword evidence="4" id="KW-1185">Reference proteome</keyword>
<dbReference type="RefSeq" id="WP_272748271.1">
    <property type="nucleotide sequence ID" value="NZ_JAQQKX010000008.1"/>
</dbReference>
<dbReference type="InterPro" id="IPR057460">
    <property type="entry name" value="CAF17_C"/>
</dbReference>
<keyword evidence="1" id="KW-0809">Transit peptide</keyword>
<protein>
    <submittedName>
        <fullName evidence="3">Folate-binding protein</fullName>
    </submittedName>
</protein>
<dbReference type="PANTHER" id="PTHR22602:SF0">
    <property type="entry name" value="TRANSFERASE CAF17, MITOCHONDRIAL-RELATED"/>
    <property type="match status" value="1"/>
</dbReference>
<dbReference type="Pfam" id="PF25455">
    <property type="entry name" value="Beta-barrel_CAF17_C"/>
    <property type="match status" value="1"/>
</dbReference>
<dbReference type="InterPro" id="IPR045179">
    <property type="entry name" value="YgfZ/GcvT"/>
</dbReference>
<dbReference type="InterPro" id="IPR027266">
    <property type="entry name" value="TrmE/GcvT-like"/>
</dbReference>
<dbReference type="Gene3D" id="3.30.1360.120">
    <property type="entry name" value="Probable tRNA modification gtpase trme, domain 1"/>
    <property type="match status" value="1"/>
</dbReference>
<gene>
    <name evidence="3" type="ORF">PQU92_11015</name>
</gene>
<evidence type="ECO:0000256" key="1">
    <source>
        <dbReference type="ARBA" id="ARBA00022946"/>
    </source>
</evidence>
<organism evidence="3 4">
    <name type="scientific">Asticcacaulis aquaticus</name>
    <dbReference type="NCBI Taxonomy" id="2984212"/>
    <lineage>
        <taxon>Bacteria</taxon>
        <taxon>Pseudomonadati</taxon>
        <taxon>Pseudomonadota</taxon>
        <taxon>Alphaproteobacteria</taxon>
        <taxon>Caulobacterales</taxon>
        <taxon>Caulobacteraceae</taxon>
        <taxon>Asticcacaulis</taxon>
    </lineage>
</organism>
<accession>A0ABT5HVD8</accession>
<evidence type="ECO:0000259" key="2">
    <source>
        <dbReference type="Pfam" id="PF25455"/>
    </source>
</evidence>
<evidence type="ECO:0000313" key="4">
    <source>
        <dbReference type="Proteomes" id="UP001214854"/>
    </source>
</evidence>
<feature type="domain" description="CAF17 C-terminal" evidence="2">
    <location>
        <begin position="202"/>
        <end position="267"/>
    </location>
</feature>
<dbReference type="Proteomes" id="UP001214854">
    <property type="component" value="Unassembled WGS sequence"/>
</dbReference>